<dbReference type="RefSeq" id="WP_239072997.1">
    <property type="nucleotide sequence ID" value="NZ_BAABFI010000020.1"/>
</dbReference>
<evidence type="ECO:0000313" key="5">
    <source>
        <dbReference type="Proteomes" id="UP000577956"/>
    </source>
</evidence>
<dbReference type="AlphaFoldDB" id="A0A7Y9FHQ1"/>
<feature type="transmembrane region" description="Helical" evidence="2">
    <location>
        <begin position="151"/>
        <end position="170"/>
    </location>
</feature>
<dbReference type="GO" id="GO:0009306">
    <property type="term" value="P:protein secretion"/>
    <property type="evidence" value="ECO:0007669"/>
    <property type="project" value="InterPro"/>
</dbReference>
<evidence type="ECO:0000313" key="3">
    <source>
        <dbReference type="EMBL" id="GIG34049.1"/>
    </source>
</evidence>
<dbReference type="Pfam" id="PF01312">
    <property type="entry name" value="Bac_export_2"/>
    <property type="match status" value="1"/>
</dbReference>
<organism evidence="4 5">
    <name type="scientific">Cellulomonas oligotrophica</name>
    <dbReference type="NCBI Taxonomy" id="931536"/>
    <lineage>
        <taxon>Bacteria</taxon>
        <taxon>Bacillati</taxon>
        <taxon>Actinomycetota</taxon>
        <taxon>Actinomycetes</taxon>
        <taxon>Micrococcales</taxon>
        <taxon>Cellulomonadaceae</taxon>
        <taxon>Cellulomonas</taxon>
    </lineage>
</organism>
<sequence>MSGGEGGGERTEKATAQRMKEVHRKGQLGRSQDLSAWLGLGAAALMLPTVISNAGDAALDQMAHVRDVARTPTPQAALDVLGVGLGSVISTLAPMFVVLVVVSLAVAAAQGGIRFRSMKPKFDHLKPVSMGKKLFGGQVWWEAVKTVLKTGAVAVVMVLVVQGLVPVLMTSGRMPLQGLLDLAGSGAAQLLRFGIVAGVLMAVADVVVVVRRNRKQTRMTKQEIKEEHKRTEGDPMVKGQIRARQARMSRNRMMSEVAKADVVLVNPTHVAVALRYEPGRGAPRVIAKGQGAVATRIRALATENRVPLVEDVPLARALHAACELGAEVPEQLFTAVARVLAFVMALRRRGAGAGQHRLPTGTTLPDGAPDVRRTPRRRP</sequence>
<dbReference type="EMBL" id="JACCBK010000001">
    <property type="protein sequence ID" value="NYD87267.1"/>
    <property type="molecule type" value="Genomic_DNA"/>
</dbReference>
<evidence type="ECO:0000256" key="1">
    <source>
        <dbReference type="SAM" id="MobiDB-lite"/>
    </source>
</evidence>
<dbReference type="Proteomes" id="UP000577956">
    <property type="component" value="Unassembled WGS sequence"/>
</dbReference>
<dbReference type="GO" id="GO:0005886">
    <property type="term" value="C:plasma membrane"/>
    <property type="evidence" value="ECO:0007669"/>
    <property type="project" value="TreeGrafter"/>
</dbReference>
<proteinExistence type="predicted"/>
<dbReference type="EMBL" id="BONN01000011">
    <property type="protein sequence ID" value="GIG34049.1"/>
    <property type="molecule type" value="Genomic_DNA"/>
</dbReference>
<keyword evidence="4" id="KW-0282">Flagellum</keyword>
<dbReference type="SUPFAM" id="SSF160544">
    <property type="entry name" value="EscU C-terminal domain-like"/>
    <property type="match status" value="1"/>
</dbReference>
<keyword evidence="6" id="KW-1185">Reference proteome</keyword>
<protein>
    <submittedName>
        <fullName evidence="3">Flagellar biosynthesis protein FlhB</fullName>
    </submittedName>
    <submittedName>
        <fullName evidence="4">Flagellar biosynthetic protein FlhB</fullName>
    </submittedName>
</protein>
<feature type="transmembrane region" description="Helical" evidence="2">
    <location>
        <begin position="190"/>
        <end position="210"/>
    </location>
</feature>
<comment type="caution">
    <text evidence="4">The sequence shown here is derived from an EMBL/GenBank/DDBJ whole genome shotgun (WGS) entry which is preliminary data.</text>
</comment>
<reference evidence="4 5" key="1">
    <citation type="submission" date="2020-07" db="EMBL/GenBank/DDBJ databases">
        <title>Sequencing the genomes of 1000 actinobacteria strains.</title>
        <authorList>
            <person name="Klenk H.-P."/>
        </authorList>
    </citation>
    <scope>NUCLEOTIDE SEQUENCE [LARGE SCALE GENOMIC DNA]</scope>
    <source>
        <strain evidence="4 5">DSM 24482</strain>
    </source>
</reference>
<dbReference type="Proteomes" id="UP000618382">
    <property type="component" value="Unassembled WGS sequence"/>
</dbReference>
<reference evidence="3 6" key="2">
    <citation type="submission" date="2021-01" db="EMBL/GenBank/DDBJ databases">
        <title>Whole genome shotgun sequence of Cellulomonas oligotrophica NBRC 109435.</title>
        <authorList>
            <person name="Komaki H."/>
            <person name="Tamura T."/>
        </authorList>
    </citation>
    <scope>NUCLEOTIDE SEQUENCE [LARGE SCALE GENOMIC DNA]</scope>
    <source>
        <strain evidence="3 6">NBRC 109435</strain>
    </source>
</reference>
<accession>A0A7Y9FHQ1</accession>
<evidence type="ECO:0000313" key="6">
    <source>
        <dbReference type="Proteomes" id="UP000618382"/>
    </source>
</evidence>
<dbReference type="Gene3D" id="3.40.1690.10">
    <property type="entry name" value="secretion proteins EscU"/>
    <property type="match status" value="1"/>
</dbReference>
<keyword evidence="2" id="KW-1133">Transmembrane helix</keyword>
<dbReference type="PRINTS" id="PR00950">
    <property type="entry name" value="TYPE3IMSPROT"/>
</dbReference>
<evidence type="ECO:0000256" key="2">
    <source>
        <dbReference type="SAM" id="Phobius"/>
    </source>
</evidence>
<keyword evidence="4" id="KW-0966">Cell projection</keyword>
<feature type="region of interest" description="Disordered" evidence="1">
    <location>
        <begin position="352"/>
        <end position="379"/>
    </location>
</feature>
<keyword evidence="2" id="KW-0472">Membrane</keyword>
<dbReference type="InterPro" id="IPR029025">
    <property type="entry name" value="T3SS_substrate_exporter_C"/>
</dbReference>
<keyword evidence="2" id="KW-0812">Transmembrane</keyword>
<keyword evidence="4" id="KW-0969">Cilium</keyword>
<feature type="transmembrane region" description="Helical" evidence="2">
    <location>
        <begin position="34"/>
        <end position="51"/>
    </location>
</feature>
<feature type="transmembrane region" description="Helical" evidence="2">
    <location>
        <begin position="88"/>
        <end position="109"/>
    </location>
</feature>
<dbReference type="InterPro" id="IPR006135">
    <property type="entry name" value="T3SS_substrate_exporter"/>
</dbReference>
<name>A0A7Y9FHQ1_9CELL</name>
<gene>
    <name evidence="3" type="primary">flhB</name>
    <name evidence="4" type="ORF">BKA21_002816</name>
    <name evidence="3" type="ORF">Col01nite_32080</name>
</gene>
<dbReference type="PANTHER" id="PTHR30531:SF12">
    <property type="entry name" value="FLAGELLAR BIOSYNTHETIC PROTEIN FLHB"/>
    <property type="match status" value="1"/>
</dbReference>
<dbReference type="PANTHER" id="PTHR30531">
    <property type="entry name" value="FLAGELLAR BIOSYNTHETIC PROTEIN FLHB"/>
    <property type="match status" value="1"/>
</dbReference>
<evidence type="ECO:0000313" key="4">
    <source>
        <dbReference type="EMBL" id="NYD87267.1"/>
    </source>
</evidence>